<accession>A0A6G7VBB7</accession>
<dbReference type="RefSeq" id="WP_166269860.1">
    <property type="nucleotide sequence ID" value="NZ_CP048029.1"/>
</dbReference>
<dbReference type="AlphaFoldDB" id="A0A6G7VBB7"/>
<dbReference type="Proteomes" id="UP000502699">
    <property type="component" value="Chromosome"/>
</dbReference>
<sequence>MPKVPVWIDAVGKAPASMTEGALAALGDACWGLLVILNQVNQAMVQAR</sequence>
<evidence type="ECO:0000313" key="1">
    <source>
        <dbReference type="EMBL" id="QIK37087.1"/>
    </source>
</evidence>
<gene>
    <name evidence="1" type="ORF">GWK36_02675</name>
</gene>
<reference evidence="2" key="1">
    <citation type="submission" date="2020-01" db="EMBL/GenBank/DDBJ databases">
        <title>Caldichromatium gen. nov., sp. nov., a thermophilic purple sulfur bacterium member of the family Chromatiaceae isolated from Nakabusa hot spring, Japan.</title>
        <authorList>
            <person name="Saini M.K."/>
            <person name="Hanada S."/>
            <person name="Tank M."/>
        </authorList>
    </citation>
    <scope>NUCLEOTIDE SEQUENCE [LARGE SCALE GENOMIC DNA]</scope>
    <source>
        <strain evidence="2">No.7</strain>
    </source>
</reference>
<dbReference type="KEGG" id="cjap:GWK36_02675"/>
<proteinExistence type="predicted"/>
<dbReference type="EMBL" id="CP048029">
    <property type="protein sequence ID" value="QIK37087.1"/>
    <property type="molecule type" value="Genomic_DNA"/>
</dbReference>
<protein>
    <submittedName>
        <fullName evidence="1">Uncharacterized protein</fullName>
    </submittedName>
</protein>
<name>A0A6G7VBB7_9GAMM</name>
<organism evidence="1 2">
    <name type="scientific">Caldichromatium japonicum</name>
    <dbReference type="NCBI Taxonomy" id="2699430"/>
    <lineage>
        <taxon>Bacteria</taxon>
        <taxon>Pseudomonadati</taxon>
        <taxon>Pseudomonadota</taxon>
        <taxon>Gammaproteobacteria</taxon>
        <taxon>Chromatiales</taxon>
        <taxon>Chromatiaceae</taxon>
        <taxon>Caldichromatium</taxon>
    </lineage>
</organism>
<evidence type="ECO:0000313" key="2">
    <source>
        <dbReference type="Proteomes" id="UP000502699"/>
    </source>
</evidence>
<keyword evidence="2" id="KW-1185">Reference proteome</keyword>